<dbReference type="STRING" id="1912795.BK816_03985"/>
<keyword evidence="6 7" id="KW-0472">Membrane</keyword>
<feature type="transmembrane region" description="Helical" evidence="7">
    <location>
        <begin position="23"/>
        <end position="42"/>
    </location>
</feature>
<dbReference type="KEGG" id="avu:BK816_03985"/>
<sequence>MANWPFSIPSPSQAVWYLGPIPLRAYGILIMIGILIAIFLTKRRYADRGGDGEFIYEVAIWAVPMGIIGGRLYEIATSPQKYFPPTGDPWLMPQLWLGGMGIMGAVLLGALGAYIAMKLNGQRLGPFADALAPGLLMAQAIGRIGNYFNQELFGWATTLPWGLEIDDRHLPAGYAPGTLFHPTFLYELIWNLLGALFLLWFDRKHKIQSGQLFFLYISVYGLGRTWIEHIRIDEPAHWIGPLRLASWFGLGLVAFGLIGYWLAGRLHHSTRVTPEELETWEAKNKA</sequence>
<dbReference type="EMBL" id="CP017812">
    <property type="protein sequence ID" value="AOZ73457.1"/>
    <property type="molecule type" value="Genomic_DNA"/>
</dbReference>
<comment type="pathway">
    <text evidence="7">Protein modification; lipoprotein biosynthesis (diacylglyceryl transfer).</text>
</comment>
<evidence type="ECO:0000256" key="2">
    <source>
        <dbReference type="ARBA" id="ARBA00022475"/>
    </source>
</evidence>
<comment type="similarity">
    <text evidence="1 7">Belongs to the Lgt family.</text>
</comment>
<gene>
    <name evidence="7" type="primary">lgt</name>
    <name evidence="8" type="ORF">BK816_03985</name>
</gene>
<feature type="transmembrane region" description="Helical" evidence="7">
    <location>
        <begin position="244"/>
        <end position="263"/>
    </location>
</feature>
<evidence type="ECO:0000313" key="8">
    <source>
        <dbReference type="EMBL" id="AOZ73457.1"/>
    </source>
</evidence>
<dbReference type="NCBIfam" id="TIGR00544">
    <property type="entry name" value="lgt"/>
    <property type="match status" value="1"/>
</dbReference>
<keyword evidence="3 7" id="KW-0808">Transferase</keyword>
<dbReference type="AlphaFoldDB" id="A0A1D9MMD0"/>
<dbReference type="GO" id="GO:0042158">
    <property type="term" value="P:lipoprotein biosynthetic process"/>
    <property type="evidence" value="ECO:0007669"/>
    <property type="project" value="UniProtKB-UniRule"/>
</dbReference>
<feature type="transmembrane region" description="Helical" evidence="7">
    <location>
        <begin position="184"/>
        <end position="201"/>
    </location>
</feature>
<feature type="transmembrane region" description="Helical" evidence="7">
    <location>
        <begin position="213"/>
        <end position="232"/>
    </location>
</feature>
<keyword evidence="2 7" id="KW-1003">Cell membrane</keyword>
<protein>
    <recommendedName>
        <fullName evidence="7">Phosphatidylglycerol--prolipoprotein diacylglyceryl transferase</fullName>
        <ecNumber evidence="7">2.5.1.145</ecNumber>
    </recommendedName>
</protein>
<dbReference type="PANTHER" id="PTHR30589">
    <property type="entry name" value="PROLIPOPROTEIN DIACYLGLYCERYL TRANSFERASE"/>
    <property type="match status" value="1"/>
</dbReference>
<keyword evidence="9" id="KW-1185">Reference proteome</keyword>
<evidence type="ECO:0000256" key="7">
    <source>
        <dbReference type="HAMAP-Rule" id="MF_01147"/>
    </source>
</evidence>
<dbReference type="OrthoDB" id="871140at2"/>
<dbReference type="HAMAP" id="MF_01147">
    <property type="entry name" value="Lgt"/>
    <property type="match status" value="1"/>
</dbReference>
<feature type="transmembrane region" description="Helical" evidence="7">
    <location>
        <begin position="127"/>
        <end position="145"/>
    </location>
</feature>
<feature type="transmembrane region" description="Helical" evidence="7">
    <location>
        <begin position="93"/>
        <end position="115"/>
    </location>
</feature>
<evidence type="ECO:0000256" key="5">
    <source>
        <dbReference type="ARBA" id="ARBA00022989"/>
    </source>
</evidence>
<comment type="subcellular location">
    <subcellularLocation>
        <location evidence="7">Cell membrane</location>
        <topology evidence="7">Multi-pass membrane protein</topology>
    </subcellularLocation>
</comment>
<dbReference type="GO" id="GO:0008961">
    <property type="term" value="F:phosphatidylglycerol-prolipoprotein diacylglyceryl transferase activity"/>
    <property type="evidence" value="ECO:0007669"/>
    <property type="project" value="UniProtKB-UniRule"/>
</dbReference>
<organism evidence="8 9">
    <name type="scientific">Boudabousia tangfeifanii</name>
    <dbReference type="NCBI Taxonomy" id="1912795"/>
    <lineage>
        <taxon>Bacteria</taxon>
        <taxon>Bacillati</taxon>
        <taxon>Actinomycetota</taxon>
        <taxon>Actinomycetes</taxon>
        <taxon>Actinomycetales</taxon>
        <taxon>Actinomycetaceae</taxon>
        <taxon>Boudabousia</taxon>
    </lineage>
</organism>
<evidence type="ECO:0000313" key="9">
    <source>
        <dbReference type="Proteomes" id="UP000176288"/>
    </source>
</evidence>
<dbReference type="EC" id="2.5.1.145" evidence="7"/>
<dbReference type="Pfam" id="PF01790">
    <property type="entry name" value="LGT"/>
    <property type="match status" value="1"/>
</dbReference>
<dbReference type="GO" id="GO:0005886">
    <property type="term" value="C:plasma membrane"/>
    <property type="evidence" value="ECO:0007669"/>
    <property type="project" value="UniProtKB-SubCell"/>
</dbReference>
<evidence type="ECO:0000256" key="3">
    <source>
        <dbReference type="ARBA" id="ARBA00022679"/>
    </source>
</evidence>
<keyword evidence="8" id="KW-0449">Lipoprotein</keyword>
<dbReference type="PANTHER" id="PTHR30589:SF0">
    <property type="entry name" value="PHOSPHATIDYLGLYCEROL--PROLIPOPROTEIN DIACYLGLYCERYL TRANSFERASE"/>
    <property type="match status" value="1"/>
</dbReference>
<reference evidence="8 9" key="1">
    <citation type="submission" date="2016-10" db="EMBL/GenBank/DDBJ databases">
        <title>Actinomyces aegypiusis sp. nov., isolated from the Aegypius monachus in Qinghai Tibet Plateau China.</title>
        <authorList>
            <person name="Wang Y."/>
        </authorList>
    </citation>
    <scope>NUCLEOTIDE SEQUENCE [LARGE SCALE GENOMIC DNA]</scope>
    <source>
        <strain evidence="8 9">VUL4_3</strain>
    </source>
</reference>
<proteinExistence type="inferred from homology"/>
<comment type="function">
    <text evidence="7">Catalyzes the transfer of the diacylglyceryl group from phosphatidylglycerol to the sulfhydryl group of the N-terminal cysteine of a prolipoprotein, the first step in the formation of mature lipoproteins.</text>
</comment>
<keyword evidence="5 7" id="KW-1133">Transmembrane helix</keyword>
<accession>A0A1D9MMD0</accession>
<dbReference type="PROSITE" id="PS01311">
    <property type="entry name" value="LGT"/>
    <property type="match status" value="1"/>
</dbReference>
<feature type="binding site" evidence="7">
    <location>
        <position position="143"/>
    </location>
    <ligand>
        <name>a 1,2-diacyl-sn-glycero-3-phospho-(1'-sn-glycerol)</name>
        <dbReference type="ChEBI" id="CHEBI:64716"/>
    </ligand>
</feature>
<name>A0A1D9MMD0_9ACTO</name>
<dbReference type="Proteomes" id="UP000176288">
    <property type="component" value="Chromosome"/>
</dbReference>
<comment type="catalytic activity">
    <reaction evidence="7">
        <text>L-cysteinyl-[prolipoprotein] + a 1,2-diacyl-sn-glycero-3-phospho-(1'-sn-glycerol) = an S-1,2-diacyl-sn-glyceryl-L-cysteinyl-[prolipoprotein] + sn-glycerol 1-phosphate + H(+)</text>
        <dbReference type="Rhea" id="RHEA:56712"/>
        <dbReference type="Rhea" id="RHEA-COMP:14679"/>
        <dbReference type="Rhea" id="RHEA-COMP:14680"/>
        <dbReference type="ChEBI" id="CHEBI:15378"/>
        <dbReference type="ChEBI" id="CHEBI:29950"/>
        <dbReference type="ChEBI" id="CHEBI:57685"/>
        <dbReference type="ChEBI" id="CHEBI:64716"/>
        <dbReference type="ChEBI" id="CHEBI:140658"/>
        <dbReference type="EC" id="2.5.1.145"/>
    </reaction>
</comment>
<evidence type="ECO:0000256" key="6">
    <source>
        <dbReference type="ARBA" id="ARBA00023136"/>
    </source>
</evidence>
<feature type="transmembrane region" description="Helical" evidence="7">
    <location>
        <begin position="54"/>
        <end position="73"/>
    </location>
</feature>
<keyword evidence="4 7" id="KW-0812">Transmembrane</keyword>
<evidence type="ECO:0000256" key="1">
    <source>
        <dbReference type="ARBA" id="ARBA00007150"/>
    </source>
</evidence>
<dbReference type="UniPathway" id="UPA00664"/>
<evidence type="ECO:0000256" key="4">
    <source>
        <dbReference type="ARBA" id="ARBA00022692"/>
    </source>
</evidence>
<dbReference type="InterPro" id="IPR001640">
    <property type="entry name" value="Lgt"/>
</dbReference>